<dbReference type="EMBL" id="CP120733">
    <property type="protein sequence ID" value="WFD11504.1"/>
    <property type="molecule type" value="Genomic_DNA"/>
</dbReference>
<keyword evidence="1" id="KW-0472">Membrane</keyword>
<keyword evidence="1" id="KW-0812">Transmembrane</keyword>
<proteinExistence type="predicted"/>
<reference evidence="2 3" key="1">
    <citation type="submission" date="2023-03" db="EMBL/GenBank/DDBJ databases">
        <title>Complete genome sequence of Tepidibacter sp. SWIR-1, isolated from a deep-sea hydrothermal vent.</title>
        <authorList>
            <person name="Li X."/>
        </authorList>
    </citation>
    <scope>NUCLEOTIDE SEQUENCE [LARGE SCALE GENOMIC DNA]</scope>
    <source>
        <strain evidence="2 3">SWIR-1</strain>
    </source>
</reference>
<sequence length="434" mass="51841">MNKLFSNKVFLQIISVVLLIISINLFMLNRNSNKYVYESVDRNLKKAITELENMNEVIFNIYMQENSEKEYKIHTNYIGALAREDREIRDIYNIKYGAFDWFELEIINWNIRDIKDKKNLTKEDEQYLKTVHKYNKELIKAYYKVLDDNDMRLNKDYGKLKKEYKEFITQANKISMKKEYSKLRKYKVRESEGTENIEAKKEKNRVSLQEAKELTTEVLQKIFKEKPVIIEDKKSRENTYEFYNEWEDGKDKNSYNISVGKEDGSFSMYRSSQLVTAVVSEENLEQKAIEIKDIFVPKDYVCYEKKKRFDEGNLDEINYKFIRKVDDVYDESHQIQIEMNCYGSLSDLRISDPLNYKVVNIEKPKVAKKDIVSKLTKGNVINVILVKNTDEELEYRVFIELNEEIYTYIFNANTGDKIDTIKSERMYFKRVNNI</sequence>
<accession>A0ABY8EI60</accession>
<evidence type="ECO:0000313" key="2">
    <source>
        <dbReference type="EMBL" id="WFD11504.1"/>
    </source>
</evidence>
<dbReference type="Proteomes" id="UP001222800">
    <property type="component" value="Chromosome"/>
</dbReference>
<dbReference type="RefSeq" id="WP_277733582.1">
    <property type="nucleotide sequence ID" value="NZ_CP120733.1"/>
</dbReference>
<evidence type="ECO:0008006" key="4">
    <source>
        <dbReference type="Google" id="ProtNLM"/>
    </source>
</evidence>
<keyword evidence="1" id="KW-1133">Transmembrane helix</keyword>
<organism evidence="2 3">
    <name type="scientific">Tepidibacter hydrothermalis</name>
    <dbReference type="NCBI Taxonomy" id="3036126"/>
    <lineage>
        <taxon>Bacteria</taxon>
        <taxon>Bacillati</taxon>
        <taxon>Bacillota</taxon>
        <taxon>Clostridia</taxon>
        <taxon>Peptostreptococcales</taxon>
        <taxon>Peptostreptococcaceae</taxon>
        <taxon>Tepidibacter</taxon>
    </lineage>
</organism>
<protein>
    <recommendedName>
        <fullName evidence="4">Germination protein YpeB</fullName>
    </recommendedName>
</protein>
<evidence type="ECO:0000313" key="3">
    <source>
        <dbReference type="Proteomes" id="UP001222800"/>
    </source>
</evidence>
<name>A0ABY8EI60_9FIRM</name>
<gene>
    <name evidence="2" type="ORF">P4S50_05360</name>
</gene>
<keyword evidence="3" id="KW-1185">Reference proteome</keyword>
<evidence type="ECO:0000256" key="1">
    <source>
        <dbReference type="SAM" id="Phobius"/>
    </source>
</evidence>
<feature type="transmembrane region" description="Helical" evidence="1">
    <location>
        <begin position="9"/>
        <end position="28"/>
    </location>
</feature>